<reference evidence="1 2" key="1">
    <citation type="journal article" date="2022" name="Hortic Res">
        <title>A haplotype resolved chromosomal level avocado genome allows analysis of novel avocado genes.</title>
        <authorList>
            <person name="Nath O."/>
            <person name="Fletcher S.J."/>
            <person name="Hayward A."/>
            <person name="Shaw L.M."/>
            <person name="Masouleh A.K."/>
            <person name="Furtado A."/>
            <person name="Henry R.J."/>
            <person name="Mitter N."/>
        </authorList>
    </citation>
    <scope>NUCLEOTIDE SEQUENCE [LARGE SCALE GENOMIC DNA]</scope>
    <source>
        <strain evidence="2">cv. Hass</strain>
    </source>
</reference>
<name>A0ACC2KP61_PERAE</name>
<protein>
    <submittedName>
        <fullName evidence="1">Uncharacterized protein</fullName>
    </submittedName>
</protein>
<keyword evidence="2" id="KW-1185">Reference proteome</keyword>
<comment type="caution">
    <text evidence="1">The sequence shown here is derived from an EMBL/GenBank/DDBJ whole genome shotgun (WGS) entry which is preliminary data.</text>
</comment>
<gene>
    <name evidence="1" type="ORF">MRB53_031170</name>
</gene>
<evidence type="ECO:0000313" key="1">
    <source>
        <dbReference type="EMBL" id="KAJ8622641.1"/>
    </source>
</evidence>
<dbReference type="Proteomes" id="UP001234297">
    <property type="component" value="Chromosome 10"/>
</dbReference>
<accession>A0ACC2KP61</accession>
<dbReference type="EMBL" id="CM056818">
    <property type="protein sequence ID" value="KAJ8622641.1"/>
    <property type="molecule type" value="Genomic_DNA"/>
</dbReference>
<sequence length="306" mass="34193">MSSFISFLSPQASLLSYAPPNPTKLRMNPWKPYLLPIHGGISSSSAATMSHDSRQKPIAEVRNLEYGSGFDPYASFYPESDVMKKLLRGRMVFLLGKIDGSLADMIIFQLMMLDFEDPTKDIKLFINTVGWTSQWPALAIYNAVQFVKADVSTIALGSAGLPTSIILFGGTKGKRLAMPNARIEPQAAIKNEIQPKKAMQDKKNVTTVYTFDQEQTDRMKYLSPVEAVEYGMIDGIIDRDYLVSLLPAAEKAEPKVNYEGMDKDPNFLLSLRSPTLEDKRDRSSKKLSQTTVKVRQKTRPIVTRIG</sequence>
<evidence type="ECO:0000313" key="2">
    <source>
        <dbReference type="Proteomes" id="UP001234297"/>
    </source>
</evidence>
<proteinExistence type="predicted"/>
<organism evidence="1 2">
    <name type="scientific">Persea americana</name>
    <name type="common">Avocado</name>
    <dbReference type="NCBI Taxonomy" id="3435"/>
    <lineage>
        <taxon>Eukaryota</taxon>
        <taxon>Viridiplantae</taxon>
        <taxon>Streptophyta</taxon>
        <taxon>Embryophyta</taxon>
        <taxon>Tracheophyta</taxon>
        <taxon>Spermatophyta</taxon>
        <taxon>Magnoliopsida</taxon>
        <taxon>Magnoliidae</taxon>
        <taxon>Laurales</taxon>
        <taxon>Lauraceae</taxon>
        <taxon>Persea</taxon>
    </lineage>
</organism>